<dbReference type="Gene3D" id="1.10.10.10">
    <property type="entry name" value="Winged helix-like DNA-binding domain superfamily/Winged helix DNA-binding domain"/>
    <property type="match status" value="1"/>
</dbReference>
<dbReference type="CDD" id="cd00090">
    <property type="entry name" value="HTH_ARSR"/>
    <property type="match status" value="1"/>
</dbReference>
<accession>A0A1E3LZK4</accession>
<evidence type="ECO:0000313" key="4">
    <source>
        <dbReference type="Proteomes" id="UP000094487"/>
    </source>
</evidence>
<evidence type="ECO:0000313" key="3">
    <source>
        <dbReference type="EMBL" id="ODP39236.1"/>
    </source>
</evidence>
<dbReference type="Proteomes" id="UP000094487">
    <property type="component" value="Unassembled WGS sequence"/>
</dbReference>
<dbReference type="GO" id="GO:0006355">
    <property type="term" value="P:regulation of DNA-templated transcription"/>
    <property type="evidence" value="ECO:0007669"/>
    <property type="project" value="InterPro"/>
</dbReference>
<organism evidence="3 4">
    <name type="scientific">Sphingomonas turrisvirgatae</name>
    <dbReference type="NCBI Taxonomy" id="1888892"/>
    <lineage>
        <taxon>Bacteria</taxon>
        <taxon>Pseudomonadati</taxon>
        <taxon>Pseudomonadota</taxon>
        <taxon>Alphaproteobacteria</taxon>
        <taxon>Sphingomonadales</taxon>
        <taxon>Sphingomonadaceae</taxon>
        <taxon>Sphingomonas</taxon>
    </lineage>
</organism>
<dbReference type="InterPro" id="IPR036390">
    <property type="entry name" value="WH_DNA-bd_sf"/>
</dbReference>
<dbReference type="RefSeq" id="WP_069319008.1">
    <property type="nucleotide sequence ID" value="NZ_MDDS01000006.1"/>
</dbReference>
<dbReference type="InterPro" id="IPR036388">
    <property type="entry name" value="WH-like_DNA-bd_sf"/>
</dbReference>
<protein>
    <recommendedName>
        <fullName evidence="5">HTH iclR-type domain-containing protein</fullName>
    </recommendedName>
</protein>
<keyword evidence="2" id="KW-0804">Transcription</keyword>
<evidence type="ECO:0000256" key="2">
    <source>
        <dbReference type="ARBA" id="ARBA00023163"/>
    </source>
</evidence>
<keyword evidence="1" id="KW-0805">Transcription regulation</keyword>
<reference evidence="3 4" key="1">
    <citation type="submission" date="2016-08" db="EMBL/GenBank/DDBJ databases">
        <title>Draft genome of the agarase producing Sphingomonas sp. MCT13.</title>
        <authorList>
            <person name="D'Andrea M.M."/>
            <person name="Rossolini G.M."/>
            <person name="Thaller M.C."/>
        </authorList>
    </citation>
    <scope>NUCLEOTIDE SEQUENCE [LARGE SCALE GENOMIC DNA]</scope>
    <source>
        <strain evidence="3 4">MCT13</strain>
    </source>
</reference>
<keyword evidence="4" id="KW-1185">Reference proteome</keyword>
<dbReference type="AlphaFoldDB" id="A0A1E3LZK4"/>
<dbReference type="OrthoDB" id="10008397at2"/>
<evidence type="ECO:0000256" key="1">
    <source>
        <dbReference type="ARBA" id="ARBA00023015"/>
    </source>
</evidence>
<name>A0A1E3LZK4_9SPHN</name>
<comment type="caution">
    <text evidence="3">The sequence shown here is derived from an EMBL/GenBank/DDBJ whole genome shotgun (WGS) entry which is preliminary data.</text>
</comment>
<dbReference type="InterPro" id="IPR006793">
    <property type="entry name" value="FaeA"/>
</dbReference>
<dbReference type="EMBL" id="MDDS01000006">
    <property type="protein sequence ID" value="ODP39236.1"/>
    <property type="molecule type" value="Genomic_DNA"/>
</dbReference>
<gene>
    <name evidence="3" type="ORF">BFL28_10500</name>
</gene>
<evidence type="ECO:0008006" key="5">
    <source>
        <dbReference type="Google" id="ProtNLM"/>
    </source>
</evidence>
<sequence length="94" mass="10824">MSRERIMAVIGEGGRTFQIAKRVGISTTKARYYLRTLENAGRVRRDDRYSSENDIYWRPVQPTPPWFKPLMETFERVGHAKAPSPVSPNGEVRS</sequence>
<dbReference type="Pfam" id="PF04703">
    <property type="entry name" value="FaeA"/>
    <property type="match status" value="1"/>
</dbReference>
<proteinExistence type="predicted"/>
<dbReference type="SUPFAM" id="SSF46785">
    <property type="entry name" value="Winged helix' DNA-binding domain"/>
    <property type="match status" value="1"/>
</dbReference>
<dbReference type="STRING" id="1888892.BFL28_10500"/>
<dbReference type="InterPro" id="IPR011991">
    <property type="entry name" value="ArsR-like_HTH"/>
</dbReference>